<reference evidence="2" key="2">
    <citation type="submission" date="2021-12" db="EMBL/GenBank/DDBJ databases">
        <title>Resequencing data analysis of finger millet.</title>
        <authorList>
            <person name="Hatakeyama M."/>
            <person name="Aluri S."/>
            <person name="Balachadran M.T."/>
            <person name="Sivarajan S.R."/>
            <person name="Poveda L."/>
            <person name="Shimizu-Inatsugi R."/>
            <person name="Schlapbach R."/>
            <person name="Sreeman S.M."/>
            <person name="Shimizu K.K."/>
        </authorList>
    </citation>
    <scope>NUCLEOTIDE SEQUENCE</scope>
</reference>
<dbReference type="AlphaFoldDB" id="A0AAV5C1T9"/>
<evidence type="ECO:0000313" key="2">
    <source>
        <dbReference type="EMBL" id="GJM92192.1"/>
    </source>
</evidence>
<evidence type="ECO:0000313" key="3">
    <source>
        <dbReference type="Proteomes" id="UP001054889"/>
    </source>
</evidence>
<accession>A0AAV5C1T9</accession>
<organism evidence="2 3">
    <name type="scientific">Eleusine coracana subsp. coracana</name>
    <dbReference type="NCBI Taxonomy" id="191504"/>
    <lineage>
        <taxon>Eukaryota</taxon>
        <taxon>Viridiplantae</taxon>
        <taxon>Streptophyta</taxon>
        <taxon>Embryophyta</taxon>
        <taxon>Tracheophyta</taxon>
        <taxon>Spermatophyta</taxon>
        <taxon>Magnoliopsida</taxon>
        <taxon>Liliopsida</taxon>
        <taxon>Poales</taxon>
        <taxon>Poaceae</taxon>
        <taxon>PACMAD clade</taxon>
        <taxon>Chloridoideae</taxon>
        <taxon>Cynodonteae</taxon>
        <taxon>Eleusininae</taxon>
        <taxon>Eleusine</taxon>
    </lineage>
</organism>
<evidence type="ECO:0000256" key="1">
    <source>
        <dbReference type="SAM" id="MobiDB-lite"/>
    </source>
</evidence>
<feature type="compositionally biased region" description="Basic residues" evidence="1">
    <location>
        <begin position="141"/>
        <end position="160"/>
    </location>
</feature>
<dbReference type="Proteomes" id="UP001054889">
    <property type="component" value="Unassembled WGS sequence"/>
</dbReference>
<feature type="region of interest" description="Disordered" evidence="1">
    <location>
        <begin position="1"/>
        <end position="34"/>
    </location>
</feature>
<comment type="caution">
    <text evidence="2">The sequence shown here is derived from an EMBL/GenBank/DDBJ whole genome shotgun (WGS) entry which is preliminary data.</text>
</comment>
<sequence length="294" mass="32975">MPRRLYTSFGHGVSAGGGDGEDSDSRRNRSTFSTSETWLRPIRRFQGHHARSPRCAAPLPLLRPRSPRGSAHDRDGVRHPLVLLASGPQVLCRADKDGEASARRLLERRDEVGDGLGPLGVVRARGGEGRAGLVEGLSGARPRRRPRTRGGRTRRGSWRRRSRRVHVPYLALKKKNAAGSDEPILFNLSEKKAIGGGIDQEGNRSGCALKNDNCWTTPQSWVLVRDAASPSTYLLDPHNPDRRRIELPHLPEENLSTREFLVESQQEFYMVSLLSHYDMDIVYRFHVHKMDLST</sequence>
<dbReference type="EMBL" id="BQKI01000004">
    <property type="protein sequence ID" value="GJM92192.1"/>
    <property type="molecule type" value="Genomic_DNA"/>
</dbReference>
<feature type="region of interest" description="Disordered" evidence="1">
    <location>
        <begin position="49"/>
        <end position="76"/>
    </location>
</feature>
<feature type="compositionally biased region" description="Low complexity" evidence="1">
    <location>
        <begin position="53"/>
        <end position="69"/>
    </location>
</feature>
<proteinExistence type="predicted"/>
<protein>
    <submittedName>
        <fullName evidence="2">Uncharacterized protein</fullName>
    </submittedName>
</protein>
<name>A0AAV5C1T9_ELECO</name>
<reference evidence="2" key="1">
    <citation type="journal article" date="2018" name="DNA Res.">
        <title>Multiple hybrid de novo genome assembly of finger millet, an orphan allotetraploid crop.</title>
        <authorList>
            <person name="Hatakeyama M."/>
            <person name="Aluri S."/>
            <person name="Balachadran M.T."/>
            <person name="Sivarajan S.R."/>
            <person name="Patrignani A."/>
            <person name="Gruter S."/>
            <person name="Poveda L."/>
            <person name="Shimizu-Inatsugi R."/>
            <person name="Baeten J."/>
            <person name="Francoijs K.J."/>
            <person name="Nataraja K.N."/>
            <person name="Reddy Y.A.N."/>
            <person name="Phadnis S."/>
            <person name="Ravikumar R.L."/>
            <person name="Schlapbach R."/>
            <person name="Sreeman S.M."/>
            <person name="Shimizu K.K."/>
        </authorList>
    </citation>
    <scope>NUCLEOTIDE SEQUENCE</scope>
</reference>
<keyword evidence="3" id="KW-1185">Reference proteome</keyword>
<feature type="region of interest" description="Disordered" evidence="1">
    <location>
        <begin position="138"/>
        <end position="160"/>
    </location>
</feature>
<gene>
    <name evidence="2" type="primary">ga08632</name>
    <name evidence="2" type="ORF">PR202_ga08632</name>
</gene>